<evidence type="ECO:0000256" key="4">
    <source>
        <dbReference type="ARBA" id="ARBA00023180"/>
    </source>
</evidence>
<evidence type="ECO:0000313" key="9">
    <source>
        <dbReference type="Proteomes" id="UP001591681"/>
    </source>
</evidence>
<dbReference type="PANTHER" id="PTHR44337">
    <property type="entry name" value="CARCINOEMBRYONIC ANTIGEN-RELATED CELL ADHESION MOLECULE 8"/>
    <property type="match status" value="1"/>
</dbReference>
<dbReference type="SUPFAM" id="SSF49265">
    <property type="entry name" value="Fibronectin type III"/>
    <property type="match status" value="1"/>
</dbReference>
<dbReference type="InterPro" id="IPR036179">
    <property type="entry name" value="Ig-like_dom_sf"/>
</dbReference>
<gene>
    <name evidence="8" type="ORF">ACEWY4_019587</name>
</gene>
<keyword evidence="6" id="KW-0812">Transmembrane</keyword>
<comment type="caution">
    <text evidence="8">The sequence shown here is derived from an EMBL/GenBank/DDBJ whole genome shotgun (WGS) entry which is preliminary data.</text>
</comment>
<evidence type="ECO:0000259" key="7">
    <source>
        <dbReference type="PROSITE" id="PS50835"/>
    </source>
</evidence>
<dbReference type="PROSITE" id="PS50835">
    <property type="entry name" value="IG_LIKE"/>
    <property type="match status" value="2"/>
</dbReference>
<dbReference type="InterPro" id="IPR013098">
    <property type="entry name" value="Ig_I-set"/>
</dbReference>
<evidence type="ECO:0000256" key="1">
    <source>
        <dbReference type="ARBA" id="ARBA00022729"/>
    </source>
</evidence>
<evidence type="ECO:0000256" key="2">
    <source>
        <dbReference type="ARBA" id="ARBA00022737"/>
    </source>
</evidence>
<keyword evidence="2" id="KW-0677">Repeat</keyword>
<evidence type="ECO:0000313" key="8">
    <source>
        <dbReference type="EMBL" id="KAL2084069.1"/>
    </source>
</evidence>
<keyword evidence="4" id="KW-0325">Glycoprotein</keyword>
<keyword evidence="6" id="KW-0472">Membrane</keyword>
<dbReference type="InterPro" id="IPR003961">
    <property type="entry name" value="FN3_dom"/>
</dbReference>
<dbReference type="InterPro" id="IPR013783">
    <property type="entry name" value="Ig-like_fold"/>
</dbReference>
<dbReference type="PANTHER" id="PTHR44337:SF20">
    <property type="entry name" value="CARCINOEMBRYONIC ANTIGEN-RELATED CELL ADHESION MOLECULE 5-RELATED"/>
    <property type="match status" value="1"/>
</dbReference>
<dbReference type="Pfam" id="PF00041">
    <property type="entry name" value="fn3"/>
    <property type="match status" value="1"/>
</dbReference>
<keyword evidence="1" id="KW-0732">Signal</keyword>
<dbReference type="SMART" id="SM00408">
    <property type="entry name" value="IGc2"/>
    <property type="match status" value="3"/>
</dbReference>
<dbReference type="CDD" id="cd00063">
    <property type="entry name" value="FN3"/>
    <property type="match status" value="1"/>
</dbReference>
<protein>
    <recommendedName>
        <fullName evidence="7">Ig-like domain-containing protein</fullName>
    </recommendedName>
</protein>
<keyword evidence="9" id="KW-1185">Reference proteome</keyword>
<accession>A0ABD1JBC4</accession>
<proteinExistence type="predicted"/>
<dbReference type="InterPro" id="IPR052598">
    <property type="entry name" value="IgSF_CEA-related"/>
</dbReference>
<dbReference type="EMBL" id="JBHFQA010000017">
    <property type="protein sequence ID" value="KAL2084069.1"/>
    <property type="molecule type" value="Genomic_DNA"/>
</dbReference>
<dbReference type="SMART" id="SM00409">
    <property type="entry name" value="IG"/>
    <property type="match status" value="3"/>
</dbReference>
<dbReference type="CDD" id="cd00096">
    <property type="entry name" value="Ig"/>
    <property type="match status" value="1"/>
</dbReference>
<reference evidence="8 9" key="1">
    <citation type="submission" date="2024-09" db="EMBL/GenBank/DDBJ databases">
        <title>A chromosome-level genome assembly of Gray's grenadier anchovy, Coilia grayii.</title>
        <authorList>
            <person name="Fu Z."/>
        </authorList>
    </citation>
    <scope>NUCLEOTIDE SEQUENCE [LARGE SCALE GENOMIC DNA]</scope>
    <source>
        <strain evidence="8">G4</strain>
        <tissue evidence="8">Muscle</tissue>
    </source>
</reference>
<dbReference type="Proteomes" id="UP001591681">
    <property type="component" value="Unassembled WGS sequence"/>
</dbReference>
<dbReference type="InterPro" id="IPR003598">
    <property type="entry name" value="Ig_sub2"/>
</dbReference>
<dbReference type="InterPro" id="IPR007110">
    <property type="entry name" value="Ig-like_dom"/>
</dbReference>
<evidence type="ECO:0000256" key="3">
    <source>
        <dbReference type="ARBA" id="ARBA00023157"/>
    </source>
</evidence>
<sequence length="699" mass="74896">MTDFISIDFHSTYFGLLLIFTIRGLLCEPIVKPIGSSVVKTQVGSNETLRMTYSGVTTPQVSWWKDGVSIAVWTIGSTTPPQIVLQYEDVLVLEEDGSLSFINVALKHGGKYSITVVGVGAEEGKTSFTLIVYDKIEGVTLQAGPKDAVEGDDTFTLYYTTLKGEAEFAQWFFNGEELRNSSHHSMSEKNLSIIRPSREDTGQYNITLRNPFSFGTSIRNLTVLYGPDQPTLDVSPTKSFFVSGESLSLSCGAQGEPLPSVSWAFNGQAVPSTRPGTLQITNAQTNQSGAYTCMLKNDKTESQVNKSVTVNVYESPAGSPVCSVHAADGNLALHYRCEWPGGTPEAQLTFPALSTASMGLGELNLTVDDPLDLDGMEVSCLAHHPVHQKQCNITARKTAGFLPSVSAMVDADGRVVVVIGCVAEATPNATVIWARSGQDVTSLTGYEVSDDTAWLRIGNFNVSTAGLHTYTCTAVNPLGSHSRDTVLSGPAISDASLFPNEEGTVITLTWEVPSTSIVTGFDIQVKGPDLPHSSTTTTTVSHSQRAKTEYRTIMVRPGDSRSADISGLDPKSRYNFRVIPKAGRRAGKQSQQLPTGPGGGLSGAAIAGIAAGIPCSLLVLLLLCLIFPCVFYHKKRSRKARYPVSRAVEKAVTTMSTPHQLLTGGLKLPPDYSNHQPPAIERSAPLPSVAPAVRMATTV</sequence>
<feature type="domain" description="Ig-like" evidence="7">
    <location>
        <begin position="403"/>
        <end position="488"/>
    </location>
</feature>
<dbReference type="AlphaFoldDB" id="A0ABD1JBC4"/>
<evidence type="ECO:0000256" key="5">
    <source>
        <dbReference type="ARBA" id="ARBA00023319"/>
    </source>
</evidence>
<dbReference type="SUPFAM" id="SSF48726">
    <property type="entry name" value="Immunoglobulin"/>
    <property type="match status" value="4"/>
</dbReference>
<dbReference type="Pfam" id="PF07679">
    <property type="entry name" value="I-set"/>
    <property type="match status" value="1"/>
</dbReference>
<feature type="transmembrane region" description="Helical" evidence="6">
    <location>
        <begin position="604"/>
        <end position="632"/>
    </location>
</feature>
<dbReference type="Pfam" id="PF13927">
    <property type="entry name" value="Ig_3"/>
    <property type="match status" value="1"/>
</dbReference>
<organism evidence="8 9">
    <name type="scientific">Coilia grayii</name>
    <name type="common">Gray's grenadier anchovy</name>
    <dbReference type="NCBI Taxonomy" id="363190"/>
    <lineage>
        <taxon>Eukaryota</taxon>
        <taxon>Metazoa</taxon>
        <taxon>Chordata</taxon>
        <taxon>Craniata</taxon>
        <taxon>Vertebrata</taxon>
        <taxon>Euteleostomi</taxon>
        <taxon>Actinopterygii</taxon>
        <taxon>Neopterygii</taxon>
        <taxon>Teleostei</taxon>
        <taxon>Clupei</taxon>
        <taxon>Clupeiformes</taxon>
        <taxon>Clupeoidei</taxon>
        <taxon>Engraulidae</taxon>
        <taxon>Coilinae</taxon>
        <taxon>Coilia</taxon>
    </lineage>
</organism>
<dbReference type="InterPro" id="IPR003599">
    <property type="entry name" value="Ig_sub"/>
</dbReference>
<keyword evidence="5" id="KW-0393">Immunoglobulin domain</keyword>
<feature type="domain" description="Ig-like" evidence="7">
    <location>
        <begin position="230"/>
        <end position="309"/>
    </location>
</feature>
<dbReference type="InterPro" id="IPR036116">
    <property type="entry name" value="FN3_sf"/>
</dbReference>
<name>A0ABD1JBC4_9TELE</name>
<dbReference type="Gene3D" id="2.60.40.10">
    <property type="entry name" value="Immunoglobulins"/>
    <property type="match status" value="5"/>
</dbReference>
<evidence type="ECO:0000256" key="6">
    <source>
        <dbReference type="SAM" id="Phobius"/>
    </source>
</evidence>
<keyword evidence="3" id="KW-1015">Disulfide bond</keyword>
<keyword evidence="6" id="KW-1133">Transmembrane helix</keyword>